<dbReference type="AlphaFoldDB" id="A0A5S9ITN8"/>
<dbReference type="InterPro" id="IPR050715">
    <property type="entry name" value="LRR-SigEffector_domain"/>
</dbReference>
<dbReference type="SUPFAM" id="SSF52058">
    <property type="entry name" value="L domain-like"/>
    <property type="match status" value="1"/>
</dbReference>
<dbReference type="InterPro" id="IPR032675">
    <property type="entry name" value="LRR_dom_sf"/>
</dbReference>
<evidence type="ECO:0000313" key="1">
    <source>
        <dbReference type="EMBL" id="BBM87899.1"/>
    </source>
</evidence>
<accession>A0A5S9ITN8</accession>
<dbReference type="PANTHER" id="PTHR45752">
    <property type="entry name" value="LEUCINE-RICH REPEAT-CONTAINING"/>
    <property type="match status" value="1"/>
</dbReference>
<protein>
    <submittedName>
        <fullName evidence="1">Membrane protein</fullName>
    </submittedName>
</protein>
<evidence type="ECO:0000313" key="2">
    <source>
        <dbReference type="Proteomes" id="UP000326354"/>
    </source>
</evidence>
<keyword evidence="2" id="KW-1185">Reference proteome</keyword>
<dbReference type="RefSeq" id="WP_151971891.1">
    <property type="nucleotide sequence ID" value="NZ_AP019860.1"/>
</dbReference>
<dbReference type="PANTHER" id="PTHR45752:SF187">
    <property type="entry name" value="LEUCINE-RICH REPEAT AND IQ DOMAIN-CONTAINING PROTEIN 4"/>
    <property type="match status" value="1"/>
</dbReference>
<gene>
    <name evidence="1" type="ORF">UABAM_06314</name>
</gene>
<organism evidence="1 2">
    <name type="scientific">Uabimicrobium amorphum</name>
    <dbReference type="NCBI Taxonomy" id="2596890"/>
    <lineage>
        <taxon>Bacteria</taxon>
        <taxon>Pseudomonadati</taxon>
        <taxon>Planctomycetota</taxon>
        <taxon>Candidatus Uabimicrobiia</taxon>
        <taxon>Candidatus Uabimicrobiales</taxon>
        <taxon>Candidatus Uabimicrobiaceae</taxon>
        <taxon>Candidatus Uabimicrobium</taxon>
    </lineage>
</organism>
<dbReference type="KEGG" id="uam:UABAM_06314"/>
<dbReference type="EMBL" id="AP019860">
    <property type="protein sequence ID" value="BBM87899.1"/>
    <property type="molecule type" value="Genomic_DNA"/>
</dbReference>
<dbReference type="Proteomes" id="UP000326354">
    <property type="component" value="Chromosome"/>
</dbReference>
<dbReference type="OrthoDB" id="255109at2"/>
<sequence>MTKPIKNRTLRNIKSDREYIQCTFHLDEKKAYSITNTKFCGCRFSSNVTFDFLDACTFEDCHFDQNCNVHVRPHAFPEKLHGLPSLKSVHIQGFLQPLSFLPFGSRHEERTKQNMNSDFFKSSGIHTSLTHLNVICYANIHNFLEAFTDLPSLREVHLNSVKCELSQDFTHLPLHRFVIENGEVTNVCNTIGQMTSLQHLAIHQATELRFPKQIGKLTSLQHLKLEHCVHLIPKEIGNLVSLTHLTIFTTKYNSRQSIPMQAFPNSMEVVCAGIPREIGKLVQLQQCCLHSNFTEVPQEFAMLTSLQKLTLSSQNCTSFPTVVCQLNSLTHLSLNMPISEIPKEISQLQSLTHLSFSGSDIRAIGKYIAKLTHLTHLKIYQNYAVKICEEIQQLTSLKRIEFCNCRISAQQKRQIKEWLPHCAVSYTRVGEGR</sequence>
<name>A0A5S9ITN8_UABAM</name>
<reference evidence="1 2" key="1">
    <citation type="submission" date="2019-08" db="EMBL/GenBank/DDBJ databases">
        <title>Complete genome sequence of Candidatus Uab amorphum.</title>
        <authorList>
            <person name="Shiratori T."/>
            <person name="Suzuki S."/>
            <person name="Kakizawa Y."/>
            <person name="Ishida K."/>
        </authorList>
    </citation>
    <scope>NUCLEOTIDE SEQUENCE [LARGE SCALE GENOMIC DNA]</scope>
    <source>
        <strain evidence="1 2">SRT547</strain>
    </source>
</reference>
<dbReference type="Gene3D" id="3.80.10.10">
    <property type="entry name" value="Ribonuclease Inhibitor"/>
    <property type="match status" value="2"/>
</dbReference>
<proteinExistence type="predicted"/>